<keyword evidence="1" id="KW-1133">Transmembrane helix</keyword>
<dbReference type="WBParaSite" id="MBELARI_LOCUS10972">
    <property type="protein sequence ID" value="MBELARI_LOCUS10972"/>
    <property type="gene ID" value="MBELARI_LOCUS10972"/>
</dbReference>
<keyword evidence="2" id="KW-1185">Reference proteome</keyword>
<dbReference type="AlphaFoldDB" id="A0AAF3EAM1"/>
<feature type="transmembrane region" description="Helical" evidence="1">
    <location>
        <begin position="59"/>
        <end position="77"/>
    </location>
</feature>
<dbReference type="Proteomes" id="UP000887575">
    <property type="component" value="Unassembled WGS sequence"/>
</dbReference>
<accession>A0AAF3EAM1</accession>
<keyword evidence="1" id="KW-0812">Transmembrane</keyword>
<keyword evidence="1" id="KW-0472">Membrane</keyword>
<feature type="transmembrane region" description="Helical" evidence="1">
    <location>
        <begin position="89"/>
        <end position="110"/>
    </location>
</feature>
<proteinExistence type="predicted"/>
<feature type="transmembrane region" description="Helical" evidence="1">
    <location>
        <begin position="116"/>
        <end position="137"/>
    </location>
</feature>
<evidence type="ECO:0000313" key="3">
    <source>
        <dbReference type="WBParaSite" id="MBELARI_LOCUS10972"/>
    </source>
</evidence>
<organism evidence="2 3">
    <name type="scientific">Mesorhabditis belari</name>
    <dbReference type="NCBI Taxonomy" id="2138241"/>
    <lineage>
        <taxon>Eukaryota</taxon>
        <taxon>Metazoa</taxon>
        <taxon>Ecdysozoa</taxon>
        <taxon>Nematoda</taxon>
        <taxon>Chromadorea</taxon>
        <taxon>Rhabditida</taxon>
        <taxon>Rhabditina</taxon>
        <taxon>Rhabditomorpha</taxon>
        <taxon>Rhabditoidea</taxon>
        <taxon>Rhabditidae</taxon>
        <taxon>Mesorhabditinae</taxon>
        <taxon>Mesorhabditis</taxon>
    </lineage>
</organism>
<evidence type="ECO:0000313" key="2">
    <source>
        <dbReference type="Proteomes" id="UP000887575"/>
    </source>
</evidence>
<sequence>MVPTSSSANVQSTRSTTITSTTFIVPLWMIKLLVLILCFFILISSFFTSQTASHPRTFLTIHLTAAALIGWSIQTVLRQLLNIRYVELLLNFVFLILCILCVIALLVYIFETKLENGFSFAFMLIFVILAMISLLLLTWSWQEKKIVVSA</sequence>
<name>A0AAF3EAM1_9BILA</name>
<evidence type="ECO:0000256" key="1">
    <source>
        <dbReference type="SAM" id="Phobius"/>
    </source>
</evidence>
<protein>
    <submittedName>
        <fullName evidence="3">NADH dehydrogenase subunit 6</fullName>
    </submittedName>
</protein>
<feature type="transmembrane region" description="Helical" evidence="1">
    <location>
        <begin position="23"/>
        <end position="47"/>
    </location>
</feature>
<reference evidence="3" key="1">
    <citation type="submission" date="2024-02" db="UniProtKB">
        <authorList>
            <consortium name="WormBaseParasite"/>
        </authorList>
    </citation>
    <scope>IDENTIFICATION</scope>
</reference>